<name>A0ABV8RQC1_9SPHN</name>
<keyword evidence="6" id="KW-1133">Transmembrane helix</keyword>
<keyword evidence="4" id="KW-1015">Disulfide bond</keyword>
<sequence length="192" mass="20617">MTAVVPEDLQADAPASRPSLWLWLPLALFAGFFVLVIFGLVRPADREVASAFVGKPLPQFALRPAVPDRPGLARADFTDGKPRLLNIFASWCIPCAAESPQLAALARQGVEIDGVAIRDRQPDVARFLANYGNPFARIGADDVSAIQLAIGSSGVPETFVIDGKGIIRHQHIGDIRAEDIPTIMAKLQEAAQ</sequence>
<evidence type="ECO:0000256" key="6">
    <source>
        <dbReference type="SAM" id="Phobius"/>
    </source>
</evidence>
<keyword evidence="3" id="KW-0201">Cytochrome c-type biogenesis</keyword>
<dbReference type="InterPro" id="IPR050553">
    <property type="entry name" value="Thioredoxin_ResA/DsbE_sf"/>
</dbReference>
<evidence type="ECO:0000256" key="5">
    <source>
        <dbReference type="ARBA" id="ARBA00023284"/>
    </source>
</evidence>
<feature type="domain" description="Thioredoxin" evidence="7">
    <location>
        <begin position="51"/>
        <end position="189"/>
    </location>
</feature>
<organism evidence="8 9">
    <name type="scientific">Novosphingobium tardum</name>
    <dbReference type="NCBI Taxonomy" id="1538021"/>
    <lineage>
        <taxon>Bacteria</taxon>
        <taxon>Pseudomonadati</taxon>
        <taxon>Pseudomonadota</taxon>
        <taxon>Alphaproteobacteria</taxon>
        <taxon>Sphingomonadales</taxon>
        <taxon>Sphingomonadaceae</taxon>
        <taxon>Novosphingobium</taxon>
    </lineage>
</organism>
<comment type="subcellular location">
    <subcellularLocation>
        <location evidence="1">Cell envelope</location>
    </subcellularLocation>
</comment>
<dbReference type="InterPro" id="IPR013740">
    <property type="entry name" value="Redoxin"/>
</dbReference>
<evidence type="ECO:0000256" key="1">
    <source>
        <dbReference type="ARBA" id="ARBA00004196"/>
    </source>
</evidence>
<dbReference type="InterPro" id="IPR004799">
    <property type="entry name" value="Periplasmic_diS_OxRdtase_DsbE"/>
</dbReference>
<dbReference type="NCBIfam" id="TIGR00385">
    <property type="entry name" value="dsbE"/>
    <property type="match status" value="1"/>
</dbReference>
<evidence type="ECO:0000313" key="8">
    <source>
        <dbReference type="EMBL" id="MFC4295055.1"/>
    </source>
</evidence>
<dbReference type="PANTHER" id="PTHR42852:SF6">
    <property type="entry name" value="THIOL:DISULFIDE INTERCHANGE PROTEIN DSBE"/>
    <property type="match status" value="1"/>
</dbReference>
<dbReference type="Proteomes" id="UP001595828">
    <property type="component" value="Unassembled WGS sequence"/>
</dbReference>
<comment type="caution">
    <text evidence="8">The sequence shown here is derived from an EMBL/GenBank/DDBJ whole genome shotgun (WGS) entry which is preliminary data.</text>
</comment>
<dbReference type="PROSITE" id="PS51352">
    <property type="entry name" value="THIOREDOXIN_2"/>
    <property type="match status" value="1"/>
</dbReference>
<dbReference type="Gene3D" id="3.40.30.10">
    <property type="entry name" value="Glutaredoxin"/>
    <property type="match status" value="1"/>
</dbReference>
<evidence type="ECO:0000259" key="7">
    <source>
        <dbReference type="PROSITE" id="PS51352"/>
    </source>
</evidence>
<evidence type="ECO:0000313" key="9">
    <source>
        <dbReference type="Proteomes" id="UP001595828"/>
    </source>
</evidence>
<evidence type="ECO:0000256" key="3">
    <source>
        <dbReference type="ARBA" id="ARBA00022748"/>
    </source>
</evidence>
<dbReference type="InterPro" id="IPR013766">
    <property type="entry name" value="Thioredoxin_domain"/>
</dbReference>
<dbReference type="EMBL" id="JBHSDR010000006">
    <property type="protein sequence ID" value="MFC4295055.1"/>
    <property type="molecule type" value="Genomic_DNA"/>
</dbReference>
<keyword evidence="5" id="KW-0676">Redox-active center</keyword>
<gene>
    <name evidence="8" type="ORF">ACFO0A_08310</name>
</gene>
<accession>A0ABV8RQC1</accession>
<proteinExistence type="inferred from homology"/>
<feature type="transmembrane region" description="Helical" evidence="6">
    <location>
        <begin position="20"/>
        <end position="41"/>
    </location>
</feature>
<comment type="similarity">
    <text evidence="2">Belongs to the thioredoxin family. DsbE subfamily.</text>
</comment>
<dbReference type="SUPFAM" id="SSF52833">
    <property type="entry name" value="Thioredoxin-like"/>
    <property type="match status" value="1"/>
</dbReference>
<dbReference type="Pfam" id="PF08534">
    <property type="entry name" value="Redoxin"/>
    <property type="match status" value="1"/>
</dbReference>
<reference evidence="9" key="1">
    <citation type="journal article" date="2019" name="Int. J. Syst. Evol. Microbiol.">
        <title>The Global Catalogue of Microorganisms (GCM) 10K type strain sequencing project: providing services to taxonomists for standard genome sequencing and annotation.</title>
        <authorList>
            <consortium name="The Broad Institute Genomics Platform"/>
            <consortium name="The Broad Institute Genome Sequencing Center for Infectious Disease"/>
            <person name="Wu L."/>
            <person name="Ma J."/>
        </authorList>
    </citation>
    <scope>NUCLEOTIDE SEQUENCE [LARGE SCALE GENOMIC DNA]</scope>
    <source>
        <strain evidence="9">CGMCC 1.12989</strain>
    </source>
</reference>
<dbReference type="RefSeq" id="WP_379538544.1">
    <property type="nucleotide sequence ID" value="NZ_JBHSDR010000006.1"/>
</dbReference>
<dbReference type="InterPro" id="IPR036249">
    <property type="entry name" value="Thioredoxin-like_sf"/>
</dbReference>
<protein>
    <submittedName>
        <fullName evidence="8">DsbE family thiol:disulfide interchange protein</fullName>
    </submittedName>
</protein>
<keyword evidence="6" id="KW-0472">Membrane</keyword>
<evidence type="ECO:0000256" key="2">
    <source>
        <dbReference type="ARBA" id="ARBA00007758"/>
    </source>
</evidence>
<keyword evidence="9" id="KW-1185">Reference proteome</keyword>
<dbReference type="PANTHER" id="PTHR42852">
    <property type="entry name" value="THIOL:DISULFIDE INTERCHANGE PROTEIN DSBE"/>
    <property type="match status" value="1"/>
</dbReference>
<keyword evidence="6" id="KW-0812">Transmembrane</keyword>
<evidence type="ECO:0000256" key="4">
    <source>
        <dbReference type="ARBA" id="ARBA00023157"/>
    </source>
</evidence>